<dbReference type="GO" id="GO:0046854">
    <property type="term" value="P:phosphatidylinositol phosphate biosynthetic process"/>
    <property type="evidence" value="ECO:0007669"/>
    <property type="project" value="TreeGrafter"/>
</dbReference>
<dbReference type="GO" id="GO:0016308">
    <property type="term" value="F:1-phosphatidylinositol-4-phosphate 5-kinase activity"/>
    <property type="evidence" value="ECO:0007669"/>
    <property type="project" value="TreeGrafter"/>
</dbReference>
<dbReference type="Proteomes" id="UP001334084">
    <property type="component" value="Chromosome 3"/>
</dbReference>
<dbReference type="PANTHER" id="PTHR23086:SF8">
    <property type="entry name" value="PHOSPHATIDYLINOSITOL 5-PHOSPHATE 4-KINASE, ISOFORM A"/>
    <property type="match status" value="1"/>
</dbReference>
<keyword evidence="1" id="KW-0067">ATP-binding</keyword>
<evidence type="ECO:0000313" key="4">
    <source>
        <dbReference type="Proteomes" id="UP001334084"/>
    </source>
</evidence>
<dbReference type="GO" id="GO:0005886">
    <property type="term" value="C:plasma membrane"/>
    <property type="evidence" value="ECO:0007669"/>
    <property type="project" value="TreeGrafter"/>
</dbReference>
<proteinExistence type="predicted"/>
<gene>
    <name evidence="3" type="ORF">VNE69_03138</name>
</gene>
<dbReference type="KEGG" id="vnx:VNE69_03138"/>
<dbReference type="PROSITE" id="PS51455">
    <property type="entry name" value="PIPK"/>
    <property type="match status" value="1"/>
</dbReference>
<dbReference type="InterPro" id="IPR023610">
    <property type="entry name" value="PInositol-4/5-P-5/4-kinase"/>
</dbReference>
<dbReference type="GO" id="GO:0005524">
    <property type="term" value="F:ATP binding"/>
    <property type="evidence" value="ECO:0007669"/>
    <property type="project" value="UniProtKB-UniRule"/>
</dbReference>
<dbReference type="SUPFAM" id="SSF56104">
    <property type="entry name" value="SAICAR synthase-like"/>
    <property type="match status" value="1"/>
</dbReference>
<keyword evidence="1" id="KW-0808">Transferase</keyword>
<feature type="domain" description="PIPK" evidence="2">
    <location>
        <begin position="1"/>
        <end position="350"/>
    </location>
</feature>
<dbReference type="GeneID" id="90540734"/>
<dbReference type="Gene3D" id="3.30.800.10">
    <property type="entry name" value="Phosphatidylinositol Phosphate Kinase II Beta"/>
    <property type="match status" value="1"/>
</dbReference>
<dbReference type="AlphaFoldDB" id="A0AAX4JAC6"/>
<dbReference type="EMBL" id="CP142728">
    <property type="protein sequence ID" value="WUR02919.1"/>
    <property type="molecule type" value="Genomic_DNA"/>
</dbReference>
<dbReference type="Gene3D" id="3.30.810.10">
    <property type="entry name" value="2-Layer Sandwich"/>
    <property type="match status" value="1"/>
</dbReference>
<accession>A0AAX4JAC6</accession>
<evidence type="ECO:0000256" key="1">
    <source>
        <dbReference type="PROSITE-ProRule" id="PRU00781"/>
    </source>
</evidence>
<evidence type="ECO:0000313" key="3">
    <source>
        <dbReference type="EMBL" id="WUR02919.1"/>
    </source>
</evidence>
<dbReference type="PANTHER" id="PTHR23086">
    <property type="entry name" value="PHOSPHATIDYLINOSITOL-4-PHOSPHATE 5-KINASE"/>
    <property type="match status" value="1"/>
</dbReference>
<protein>
    <submittedName>
        <fullName evidence="3">Phosphatidylinositol 4-phosphate 5-kinase</fullName>
    </submittedName>
</protein>
<sequence>MDLLEGVLSFFANKTNIKKSIHRDFIQLTNNNEVLTIHKETNFIKIRTLFDKPFLDLEMSYHYTPLIKGNSSSSIFFSSDFNYTLKIIQNYEFDTLLRIINDYTEYLINNRDTYLVKILGCVTYKTKEKEIRFIIMKNVFRSEDIESIFDLKGDNLYRTRNQYIKKDKEWYKEKKKIEIGNVEKCIEQIKKDVGFLRDLNIMDYSLVISVNTPERKKIKNEEYNKTDKDIDCIKDKTINNRYFENTKTYNENKSNYKECKANIIEYKTNKQNKEDEKNLNVDETYIKEDYRDIIKLGEYSMGIIDILTSYSKKKKIENLFYVFCLCVTNKSCKDPKEYADRFIKNIMKNVIIKRKE</sequence>
<dbReference type="InterPro" id="IPR027483">
    <property type="entry name" value="PInositol-4-P-4/5-kinase_C_sf"/>
</dbReference>
<dbReference type="InterPro" id="IPR002498">
    <property type="entry name" value="PInositol-4-P-4/5-kinase_core"/>
</dbReference>
<dbReference type="InterPro" id="IPR027484">
    <property type="entry name" value="PInositol-4-P-5-kinase_N"/>
</dbReference>
<dbReference type="RefSeq" id="XP_065329064.1">
    <property type="nucleotide sequence ID" value="XM_065472992.1"/>
</dbReference>
<name>A0AAX4JAC6_9MICR</name>
<dbReference type="SMART" id="SM00330">
    <property type="entry name" value="PIPKc"/>
    <property type="match status" value="1"/>
</dbReference>
<keyword evidence="1" id="KW-0547">Nucleotide-binding</keyword>
<organism evidence="3 4">
    <name type="scientific">Vairimorpha necatrix</name>
    <dbReference type="NCBI Taxonomy" id="6039"/>
    <lineage>
        <taxon>Eukaryota</taxon>
        <taxon>Fungi</taxon>
        <taxon>Fungi incertae sedis</taxon>
        <taxon>Microsporidia</taxon>
        <taxon>Nosematidae</taxon>
        <taxon>Vairimorpha</taxon>
    </lineage>
</organism>
<keyword evidence="4" id="KW-1185">Reference proteome</keyword>
<dbReference type="Pfam" id="PF01504">
    <property type="entry name" value="PIP5K"/>
    <property type="match status" value="1"/>
</dbReference>
<evidence type="ECO:0000259" key="2">
    <source>
        <dbReference type="PROSITE" id="PS51455"/>
    </source>
</evidence>
<reference evidence="3" key="1">
    <citation type="journal article" date="2024" name="BMC Genomics">
        <title>Functional annotation of a divergent genome using sequence and structure-based similarity.</title>
        <authorList>
            <person name="Svedberg D."/>
            <person name="Winiger R.R."/>
            <person name="Berg A."/>
            <person name="Sharma H."/>
            <person name="Tellgren-Roth C."/>
            <person name="Debrunner-Vossbrinck B.A."/>
            <person name="Vossbrinck C.R."/>
            <person name="Barandun J."/>
        </authorList>
    </citation>
    <scope>NUCLEOTIDE SEQUENCE</scope>
    <source>
        <strain evidence="3">Illinois isolate</strain>
    </source>
</reference>
<keyword evidence="1" id="KW-0418">Kinase</keyword>